<evidence type="ECO:0000313" key="2">
    <source>
        <dbReference type="Proteomes" id="UP000236248"/>
    </source>
</evidence>
<dbReference type="EMBL" id="LT981265">
    <property type="protein sequence ID" value="SPC33530.1"/>
    <property type="molecule type" value="Genomic_DNA"/>
</dbReference>
<reference evidence="2" key="1">
    <citation type="submission" date="2018-01" db="EMBL/GenBank/DDBJ databases">
        <authorList>
            <person name="Kerou L M."/>
        </authorList>
    </citation>
    <scope>NUCLEOTIDE SEQUENCE [LARGE SCALE GENOMIC DNA]</scope>
    <source>
        <strain evidence="2">SCU2</strain>
    </source>
</reference>
<sequence length="91" mass="10132">MVELRAKSVAVLIPLEKVTSCLLELGFVLEKDALVVSDGRFWRKMLFIRGSECVSVSEEIGDAYPRDPVISMYASDDTIGRIREVLKLGSI</sequence>
<dbReference type="GeneID" id="41594434"/>
<dbReference type="KEGG" id="ncv:NCAV_0336"/>
<name>A0A2K5APH1_9ARCH</name>
<keyword evidence="2" id="KW-1185">Reference proteome</keyword>
<organism evidence="1 2">
    <name type="scientific">Candidatus Nitrosocaldus cavascurensis</name>
    <dbReference type="NCBI Taxonomy" id="2058097"/>
    <lineage>
        <taxon>Archaea</taxon>
        <taxon>Nitrososphaerota</taxon>
        <taxon>Nitrososphaeria</taxon>
        <taxon>Candidatus Nitrosocaldales</taxon>
        <taxon>Candidatus Nitrosocaldaceae</taxon>
        <taxon>Candidatus Nitrosocaldus</taxon>
    </lineage>
</organism>
<gene>
    <name evidence="1" type="ORF">NCAV_0336</name>
</gene>
<proteinExistence type="predicted"/>
<accession>A0A2K5APH1</accession>
<dbReference type="AlphaFoldDB" id="A0A2K5APH1"/>
<evidence type="ECO:0000313" key="1">
    <source>
        <dbReference type="EMBL" id="SPC33530.1"/>
    </source>
</evidence>
<dbReference type="Proteomes" id="UP000236248">
    <property type="component" value="Chromosome NCAV"/>
</dbReference>
<dbReference type="RefSeq" id="WP_103287624.1">
    <property type="nucleotide sequence ID" value="NZ_LT981265.1"/>
</dbReference>
<protein>
    <submittedName>
        <fullName evidence="1">Uncharacterized protein</fullName>
    </submittedName>
</protein>